<keyword evidence="2" id="KW-1133">Transmembrane helix</keyword>
<dbReference type="EMBL" id="CP006850">
    <property type="protein sequence ID" value="AHH15788.1"/>
    <property type="molecule type" value="Genomic_DNA"/>
</dbReference>
<gene>
    <name evidence="3" type="ORF">NONO_c09810</name>
</gene>
<reference evidence="3 4" key="1">
    <citation type="journal article" date="2014" name="Appl. Environ. Microbiol.">
        <title>Insights into the Microbial Degradation of Rubber and Gutta-Percha by Analysis of the Complete Genome of Nocardia nova SH22a.</title>
        <authorList>
            <person name="Luo Q."/>
            <person name="Hiessl S."/>
            <person name="Poehlein A."/>
            <person name="Daniel R."/>
            <person name="Steinbuchel A."/>
        </authorList>
    </citation>
    <scope>NUCLEOTIDE SEQUENCE [LARGE SCALE GENOMIC DNA]</scope>
    <source>
        <strain evidence="3">SH22a</strain>
    </source>
</reference>
<dbReference type="AlphaFoldDB" id="W5T9V5"/>
<name>W5T9V5_9NOCA</name>
<protein>
    <recommendedName>
        <fullName evidence="5">Type VII secretion-associated protein</fullName>
    </recommendedName>
</protein>
<dbReference type="STRING" id="1415166.NONO_c09810"/>
<evidence type="ECO:0008006" key="5">
    <source>
        <dbReference type="Google" id="ProtNLM"/>
    </source>
</evidence>
<dbReference type="eggNOG" id="COG0443">
    <property type="taxonomic scope" value="Bacteria"/>
</dbReference>
<feature type="region of interest" description="Disordered" evidence="1">
    <location>
        <begin position="309"/>
        <end position="332"/>
    </location>
</feature>
<keyword evidence="2" id="KW-0472">Membrane</keyword>
<feature type="transmembrane region" description="Helical" evidence="2">
    <location>
        <begin position="285"/>
        <end position="305"/>
    </location>
</feature>
<keyword evidence="2" id="KW-0812">Transmembrane</keyword>
<keyword evidence="4" id="KW-1185">Reference proteome</keyword>
<accession>W5T9V5</accession>
<dbReference type="PATRIC" id="fig|1415166.3.peg.994"/>
<feature type="compositionally biased region" description="Low complexity" evidence="1">
    <location>
        <begin position="313"/>
        <end position="332"/>
    </location>
</feature>
<evidence type="ECO:0000256" key="2">
    <source>
        <dbReference type="SAM" id="Phobius"/>
    </source>
</evidence>
<evidence type="ECO:0000313" key="3">
    <source>
        <dbReference type="EMBL" id="AHH15788.1"/>
    </source>
</evidence>
<evidence type="ECO:0000256" key="1">
    <source>
        <dbReference type="SAM" id="MobiDB-lite"/>
    </source>
</evidence>
<feature type="region of interest" description="Disordered" evidence="1">
    <location>
        <begin position="247"/>
        <end position="277"/>
    </location>
</feature>
<feature type="compositionally biased region" description="Low complexity" evidence="1">
    <location>
        <begin position="249"/>
        <end position="263"/>
    </location>
</feature>
<evidence type="ECO:0000313" key="4">
    <source>
        <dbReference type="Proteomes" id="UP000019150"/>
    </source>
</evidence>
<dbReference type="RefSeq" id="WP_025347308.1">
    <property type="nucleotide sequence ID" value="NZ_CP006850.1"/>
</dbReference>
<dbReference type="NCBIfam" id="TIGR03931">
    <property type="entry name" value="T7SS_Rv3446c"/>
    <property type="match status" value="1"/>
</dbReference>
<sequence length="466" mass="48624">MSTVDLILTDTRLWARSEATHWDGAPSVTPTSDGASLVVGEPLQPPYPAVSVVRLADADRIAFAPVLPTIADAFAAVFGAVLTNLRLPTPCERLTVVAPSEWGTRRRNALTAGARRLVGEVTVEPLALRVAGLSASTSQLQRIAVVEASPLETTVTLAGRSGTETWLEGCEHEPAFGSADLAEGRGVDVLADVIDRLLGGHKPSYLVVVGIADPAILGALREELTRRYGFGVDLRAMSGLDLIRGGPAGPAAPHAARPQPQAPWTGPLHEHAAAAQPAPRRRTPIILAAAALVAVVIGVAAAVVLTRSGNDPADTATGTTARTTAAAPSAETFGRVRAQLPAGWHIASRSDTRVDLSPDDGARQRISMVQKNLPAGSGIDEVAATLEAQIGKRPPGTVTPLRRDVIFGGRPGLSYEEHPADGSTVRWQVMVDSGLQVSVGCQYPADNWSPLAGACEKFVGDLRTGP</sequence>
<dbReference type="OrthoDB" id="4412823at2"/>
<dbReference type="Proteomes" id="UP000019150">
    <property type="component" value="Chromosome"/>
</dbReference>
<dbReference type="KEGG" id="nno:NONO_c09810"/>
<organism evidence="3 4">
    <name type="scientific">Nocardia nova SH22a</name>
    <dbReference type="NCBI Taxonomy" id="1415166"/>
    <lineage>
        <taxon>Bacteria</taxon>
        <taxon>Bacillati</taxon>
        <taxon>Actinomycetota</taxon>
        <taxon>Actinomycetes</taxon>
        <taxon>Mycobacteriales</taxon>
        <taxon>Nocardiaceae</taxon>
        <taxon>Nocardia</taxon>
    </lineage>
</organism>
<dbReference type="InterPro" id="IPR023840">
    <property type="entry name" value="T7SS_Rv3446c"/>
</dbReference>
<proteinExistence type="predicted"/>
<dbReference type="HOGENOM" id="CLU_564787_0_0_11"/>